<evidence type="ECO:0000256" key="7">
    <source>
        <dbReference type="ARBA" id="ARBA00022833"/>
    </source>
</evidence>
<dbReference type="GO" id="GO:0008270">
    <property type="term" value="F:zinc ion binding"/>
    <property type="evidence" value="ECO:0007669"/>
    <property type="project" value="UniProtKB-KW"/>
</dbReference>
<dbReference type="Pfam" id="PF20867">
    <property type="entry name" value="UVSSA_N"/>
    <property type="match status" value="1"/>
</dbReference>
<dbReference type="EMBL" id="CAXLJL010000612">
    <property type="protein sequence ID" value="CAL5139584.1"/>
    <property type="molecule type" value="Genomic_DNA"/>
</dbReference>
<keyword evidence="7" id="KW-0862">Zinc</keyword>
<reference evidence="12" key="1">
    <citation type="submission" date="2024-06" db="EMBL/GenBank/DDBJ databases">
        <authorList>
            <person name="Liu X."/>
            <person name="Lenzi L."/>
            <person name="Haldenby T S."/>
            <person name="Uol C."/>
        </authorList>
    </citation>
    <scope>NUCLEOTIDE SEQUENCE</scope>
</reference>
<dbReference type="GO" id="GO:0000993">
    <property type="term" value="F:RNA polymerase II complex binding"/>
    <property type="evidence" value="ECO:0007669"/>
    <property type="project" value="TreeGrafter"/>
</dbReference>
<evidence type="ECO:0000256" key="9">
    <source>
        <dbReference type="ARBA" id="ARBA00023204"/>
    </source>
</evidence>
<dbReference type="GO" id="GO:0005694">
    <property type="term" value="C:chromosome"/>
    <property type="evidence" value="ECO:0007669"/>
    <property type="project" value="UniProtKB-SubCell"/>
</dbReference>
<evidence type="ECO:0000256" key="1">
    <source>
        <dbReference type="ARBA" id="ARBA00004286"/>
    </source>
</evidence>
<dbReference type="InterPro" id="IPR049408">
    <property type="entry name" value="UVSSA_N_a-solenoid_rpt"/>
</dbReference>
<dbReference type="GO" id="GO:0009411">
    <property type="term" value="P:response to UV"/>
    <property type="evidence" value="ECO:0007669"/>
    <property type="project" value="InterPro"/>
</dbReference>
<evidence type="ECO:0000259" key="11">
    <source>
        <dbReference type="Pfam" id="PF09740"/>
    </source>
</evidence>
<comment type="caution">
    <text evidence="12">The sequence shown here is derived from an EMBL/GenBank/DDBJ whole genome shotgun (WGS) entry which is preliminary data.</text>
</comment>
<dbReference type="Proteomes" id="UP001497525">
    <property type="component" value="Unassembled WGS sequence"/>
</dbReference>
<feature type="region of interest" description="Disordered" evidence="10">
    <location>
        <begin position="453"/>
        <end position="544"/>
    </location>
</feature>
<evidence type="ECO:0000256" key="5">
    <source>
        <dbReference type="ARBA" id="ARBA00022763"/>
    </source>
</evidence>
<feature type="compositionally biased region" description="Basic and acidic residues" evidence="10">
    <location>
        <begin position="481"/>
        <end position="496"/>
    </location>
</feature>
<keyword evidence="4" id="KW-0479">Metal-binding</keyword>
<keyword evidence="5" id="KW-0227">DNA damage</keyword>
<keyword evidence="8" id="KW-0175">Coiled coil</keyword>
<protein>
    <recommendedName>
        <fullName evidence="11">UV-stimulated scaffold protein A C-terminal domain-containing protein</fullName>
    </recommendedName>
</protein>
<dbReference type="AlphaFoldDB" id="A0AAV2TRL3"/>
<dbReference type="Pfam" id="PF09740">
    <property type="entry name" value="DUF2043"/>
    <property type="match status" value="1"/>
</dbReference>
<comment type="subcellular location">
    <subcellularLocation>
        <location evidence="1">Chromosome</location>
    </subcellularLocation>
</comment>
<organism evidence="12 13">
    <name type="scientific">Calicophoron daubneyi</name>
    <name type="common">Rumen fluke</name>
    <name type="synonym">Paramphistomum daubneyi</name>
    <dbReference type="NCBI Taxonomy" id="300641"/>
    <lineage>
        <taxon>Eukaryota</taxon>
        <taxon>Metazoa</taxon>
        <taxon>Spiralia</taxon>
        <taxon>Lophotrochozoa</taxon>
        <taxon>Platyhelminthes</taxon>
        <taxon>Trematoda</taxon>
        <taxon>Digenea</taxon>
        <taxon>Plagiorchiida</taxon>
        <taxon>Pronocephalata</taxon>
        <taxon>Paramphistomoidea</taxon>
        <taxon>Paramphistomidae</taxon>
        <taxon>Calicophoron</taxon>
    </lineage>
</organism>
<dbReference type="PANTHER" id="PTHR28670:SF1">
    <property type="entry name" value="UV-STIMULATED SCAFFOLD PROTEIN A"/>
    <property type="match status" value="1"/>
</dbReference>
<evidence type="ECO:0000256" key="8">
    <source>
        <dbReference type="ARBA" id="ARBA00023054"/>
    </source>
</evidence>
<name>A0AAV2TRL3_CALDB</name>
<evidence type="ECO:0000256" key="10">
    <source>
        <dbReference type="SAM" id="MobiDB-lite"/>
    </source>
</evidence>
<dbReference type="InterPro" id="IPR049431">
    <property type="entry name" value="UVSSA_C"/>
</dbReference>
<proteinExistence type="inferred from homology"/>
<dbReference type="PANTHER" id="PTHR28670">
    <property type="entry name" value="UV-STIMULATED SCAFFOLD PROTEIN A"/>
    <property type="match status" value="1"/>
</dbReference>
<dbReference type="GO" id="GO:0006283">
    <property type="term" value="P:transcription-coupled nucleotide-excision repair"/>
    <property type="evidence" value="ECO:0007669"/>
    <property type="project" value="TreeGrafter"/>
</dbReference>
<evidence type="ECO:0000313" key="13">
    <source>
        <dbReference type="Proteomes" id="UP001497525"/>
    </source>
</evidence>
<evidence type="ECO:0000256" key="6">
    <source>
        <dbReference type="ARBA" id="ARBA00022771"/>
    </source>
</evidence>
<evidence type="ECO:0000256" key="2">
    <source>
        <dbReference type="ARBA" id="ARBA00009240"/>
    </source>
</evidence>
<keyword evidence="3" id="KW-0158">Chromosome</keyword>
<evidence type="ECO:0000313" key="12">
    <source>
        <dbReference type="EMBL" id="CAL5139584.1"/>
    </source>
</evidence>
<evidence type="ECO:0000256" key="4">
    <source>
        <dbReference type="ARBA" id="ARBA00022723"/>
    </source>
</evidence>
<sequence length="733" mass="81987">MSVSSEQLDTTPERLKFLVDKITTAGRYKPDQQHLSELCLTCCRSSEKIKELFHLLLVQLRQRHAQVRLGVLHLLANMASPSFIWGRVSSSGISEEDVRICCKTIRDLVLLNLQNITALTLRTDPDMPPLPPPPEFGDQIQQQLLEILLDWELGLKEGKFLITSPTSSDRPATESDNSPPTIRALCWSPLKQAQGQLKSFLIFLRSGSHRTTLKSQSPNIELAHVQSLLRNMEETRARRQQRMRDSRLARNTRIIRQVRRCLMEINNSGNTIADNLTALSSVLEMLVPNPLSDLPSTSSSPPLDMKPTTDHLEKFERDIKDCSPEALREHGYLLGTSSGLGLSCSKNIEIRLPGTSAGEPCVQVENNEDTRLLWDSASEYAKLARDKHKPTLLKWSEELMAIDTADADDTLRSRSMEKLEYVHSLLGRLNKLTHQFFDRIIFTDTSVAAQKESADVASSTDSSDASDLEEVGPSPSSAGQKGDDSGLTEHETRPEVELPSTSHTDSFGIGQAVPEVECASDTTKSDNNSPEYVDPSQLSTSMPCAPVLPTKSTVVWRANESLHRFWRPVDPEEYQVPSEYIECAISSTSFMREYPNEQKTTTTDFVSAPEQIMSSPAPVATETCPRVNTLACWAPLVSGQLCPRRDPGGRCPIHGRIVKRDQVTGIPINPADRELLRAEAVRVQQAKVEKKKKEMKSRARRRYPGLQTINKKENTSRSRLKMRVLGKNNSRIH</sequence>
<accession>A0AAV2TRL3</accession>
<dbReference type="InterPro" id="IPR018610">
    <property type="entry name" value="UVSSA"/>
</dbReference>
<keyword evidence="6" id="KW-0863">Zinc-finger</keyword>
<feature type="domain" description="UV-stimulated scaffold protein A C-terminal" evidence="11">
    <location>
        <begin position="630"/>
        <end position="669"/>
    </location>
</feature>
<keyword evidence="9" id="KW-0234">DNA repair</keyword>
<comment type="similarity">
    <text evidence="2">Belongs to the UVSSA family.</text>
</comment>
<feature type="compositionally biased region" description="Polar residues" evidence="10">
    <location>
        <begin position="520"/>
        <end position="542"/>
    </location>
</feature>
<evidence type="ECO:0000256" key="3">
    <source>
        <dbReference type="ARBA" id="ARBA00022454"/>
    </source>
</evidence>
<gene>
    <name evidence="12" type="ORF">CDAUBV1_LOCUS14704</name>
</gene>